<organism evidence="6 7">
    <name type="scientific">Staphylococcus lugdunensis</name>
    <dbReference type="NCBI Taxonomy" id="28035"/>
    <lineage>
        <taxon>Bacteria</taxon>
        <taxon>Bacillati</taxon>
        <taxon>Bacillota</taxon>
        <taxon>Bacilli</taxon>
        <taxon>Bacillales</taxon>
        <taxon>Staphylococcaceae</taxon>
        <taxon>Staphylococcus</taxon>
    </lineage>
</organism>
<keyword evidence="2 5" id="KW-0812">Transmembrane</keyword>
<evidence type="ECO:0000256" key="5">
    <source>
        <dbReference type="SAM" id="Phobius"/>
    </source>
</evidence>
<evidence type="ECO:0000256" key="4">
    <source>
        <dbReference type="ARBA" id="ARBA00023136"/>
    </source>
</evidence>
<name>A0ABD4EIV9_STALU</name>
<dbReference type="Proteomes" id="UP000070063">
    <property type="component" value="Unassembled WGS sequence"/>
</dbReference>
<evidence type="ECO:0000256" key="2">
    <source>
        <dbReference type="ARBA" id="ARBA00022692"/>
    </source>
</evidence>
<sequence length="173" mass="20012">MLSHFLTAKETNTMTNTITNAMTMTWKIIILLLRMGSGFVILKQGYEKLTGGFAVDGLVPVIKESQDSPEWYKYFFEHVVAHHLDLFQWMIPIGEIAIGLGLLFGVLSYTASFFGTFVMLNYILADMIFTYPLQLFFFIILLMNKETLQSLELMHFFKKKQSRNDVNGKNRHH</sequence>
<evidence type="ECO:0000256" key="3">
    <source>
        <dbReference type="ARBA" id="ARBA00022989"/>
    </source>
</evidence>
<dbReference type="Pfam" id="PF07681">
    <property type="entry name" value="DoxX"/>
    <property type="match status" value="1"/>
</dbReference>
<feature type="transmembrane region" description="Helical" evidence="5">
    <location>
        <begin position="123"/>
        <end position="144"/>
    </location>
</feature>
<evidence type="ECO:0000313" key="7">
    <source>
        <dbReference type="Proteomes" id="UP000070063"/>
    </source>
</evidence>
<keyword evidence="3 5" id="KW-1133">Transmembrane helix</keyword>
<dbReference type="EMBL" id="LRQI01000004">
    <property type="protein sequence ID" value="KXA40470.1"/>
    <property type="molecule type" value="Genomic_DNA"/>
</dbReference>
<dbReference type="PANTHER" id="PTHR39157:SF1">
    <property type="entry name" value="DOXX FAMILY PROTEIN"/>
    <property type="match status" value="1"/>
</dbReference>
<reference evidence="6 7" key="1">
    <citation type="submission" date="2016-01" db="EMBL/GenBank/DDBJ databases">
        <authorList>
            <person name="Mitreva M."/>
            <person name="Pepin K.H."/>
            <person name="Mihindukulasuriya K.A."/>
            <person name="Fulton R."/>
            <person name="Fronick C."/>
            <person name="O'Laughlin M."/>
            <person name="Miner T."/>
            <person name="Herter B."/>
            <person name="Rosa B.A."/>
            <person name="Cordes M."/>
            <person name="Tomlinson C."/>
            <person name="Wollam A."/>
            <person name="Palsikar V.B."/>
            <person name="Mardis E.R."/>
            <person name="Wilson R.K."/>
        </authorList>
    </citation>
    <scope>NUCLEOTIDE SEQUENCE [LARGE SCALE GENOMIC DNA]</scope>
    <source>
        <strain evidence="6 7">MJR7738</strain>
    </source>
</reference>
<dbReference type="GO" id="GO:0016020">
    <property type="term" value="C:membrane"/>
    <property type="evidence" value="ECO:0007669"/>
    <property type="project" value="UniProtKB-SubCell"/>
</dbReference>
<comment type="caution">
    <text evidence="6">The sequence shown here is derived from an EMBL/GenBank/DDBJ whole genome shotgun (WGS) entry which is preliminary data.</text>
</comment>
<accession>A0ABD4EIV9</accession>
<evidence type="ECO:0000256" key="1">
    <source>
        <dbReference type="ARBA" id="ARBA00004141"/>
    </source>
</evidence>
<comment type="subcellular location">
    <subcellularLocation>
        <location evidence="1">Membrane</location>
        <topology evidence="1">Multi-pass membrane protein</topology>
    </subcellularLocation>
</comment>
<feature type="transmembrane region" description="Helical" evidence="5">
    <location>
        <begin position="96"/>
        <end position="117"/>
    </location>
</feature>
<proteinExistence type="predicted"/>
<evidence type="ECO:0000313" key="6">
    <source>
        <dbReference type="EMBL" id="KXA40470.1"/>
    </source>
</evidence>
<protein>
    <submittedName>
        <fullName evidence="6">DoxX family protein</fullName>
    </submittedName>
</protein>
<keyword evidence="4 5" id="KW-0472">Membrane</keyword>
<feature type="transmembrane region" description="Helical" evidence="5">
    <location>
        <begin position="24"/>
        <end position="42"/>
    </location>
</feature>
<dbReference type="AlphaFoldDB" id="A0ABD4EIV9"/>
<dbReference type="InterPro" id="IPR032808">
    <property type="entry name" value="DoxX"/>
</dbReference>
<gene>
    <name evidence="6" type="ORF">HMPREF3225_00096</name>
</gene>
<dbReference type="PANTHER" id="PTHR39157">
    <property type="entry name" value="INTEGRAL MEMBRANE PROTEIN-RELATED"/>
    <property type="match status" value="1"/>
</dbReference>